<gene>
    <name evidence="1" type="ORF">BpHYR1_049282</name>
</gene>
<dbReference type="AlphaFoldDB" id="A0A3M7RZT9"/>
<evidence type="ECO:0000313" key="2">
    <source>
        <dbReference type="Proteomes" id="UP000276133"/>
    </source>
</evidence>
<proteinExistence type="predicted"/>
<sequence>MLWHKLFALQLKFIRQKNPSCIKEDFLISFKILLFHFLDLTVNVDKKFINWSKLCLIHDIWNYTRGSIFYNRIDLEKNTNTFYR</sequence>
<accession>A0A3M7RZT9</accession>
<organism evidence="1 2">
    <name type="scientific">Brachionus plicatilis</name>
    <name type="common">Marine rotifer</name>
    <name type="synonym">Brachionus muelleri</name>
    <dbReference type="NCBI Taxonomy" id="10195"/>
    <lineage>
        <taxon>Eukaryota</taxon>
        <taxon>Metazoa</taxon>
        <taxon>Spiralia</taxon>
        <taxon>Gnathifera</taxon>
        <taxon>Rotifera</taxon>
        <taxon>Eurotatoria</taxon>
        <taxon>Monogononta</taxon>
        <taxon>Pseudotrocha</taxon>
        <taxon>Ploima</taxon>
        <taxon>Brachionidae</taxon>
        <taxon>Brachionus</taxon>
    </lineage>
</organism>
<comment type="caution">
    <text evidence="1">The sequence shown here is derived from an EMBL/GenBank/DDBJ whole genome shotgun (WGS) entry which is preliminary data.</text>
</comment>
<evidence type="ECO:0000313" key="1">
    <source>
        <dbReference type="EMBL" id="RNA29091.1"/>
    </source>
</evidence>
<reference evidence="1 2" key="1">
    <citation type="journal article" date="2018" name="Sci. Rep.">
        <title>Genomic signatures of local adaptation to the degree of environmental predictability in rotifers.</title>
        <authorList>
            <person name="Franch-Gras L."/>
            <person name="Hahn C."/>
            <person name="Garcia-Roger E.M."/>
            <person name="Carmona M.J."/>
            <person name="Serra M."/>
            <person name="Gomez A."/>
        </authorList>
    </citation>
    <scope>NUCLEOTIDE SEQUENCE [LARGE SCALE GENOMIC DNA]</scope>
    <source>
        <strain evidence="1">HYR1</strain>
    </source>
</reference>
<dbReference type="EMBL" id="REGN01002278">
    <property type="protein sequence ID" value="RNA29091.1"/>
    <property type="molecule type" value="Genomic_DNA"/>
</dbReference>
<dbReference type="Proteomes" id="UP000276133">
    <property type="component" value="Unassembled WGS sequence"/>
</dbReference>
<keyword evidence="2" id="KW-1185">Reference proteome</keyword>
<protein>
    <submittedName>
        <fullName evidence="1">Uncharacterized protein</fullName>
    </submittedName>
</protein>
<name>A0A3M7RZT9_BRAPC</name>